<accession>A0A9J5YG31</accession>
<keyword evidence="1" id="KW-1133">Transmembrane helix</keyword>
<evidence type="ECO:0000313" key="2">
    <source>
        <dbReference type="EMBL" id="KAG5599699.1"/>
    </source>
</evidence>
<dbReference type="EMBL" id="JACXVP010000006">
    <property type="protein sequence ID" value="KAG5599699.1"/>
    <property type="molecule type" value="Genomic_DNA"/>
</dbReference>
<keyword evidence="3" id="KW-1185">Reference proteome</keyword>
<dbReference type="AlphaFoldDB" id="A0A9J5YG31"/>
<dbReference type="Proteomes" id="UP000824120">
    <property type="component" value="Chromosome 6"/>
</dbReference>
<protein>
    <submittedName>
        <fullName evidence="2">Uncharacterized protein</fullName>
    </submittedName>
</protein>
<gene>
    <name evidence="2" type="ORF">H5410_031069</name>
</gene>
<comment type="caution">
    <text evidence="2">The sequence shown here is derived from an EMBL/GenBank/DDBJ whole genome shotgun (WGS) entry which is preliminary data.</text>
</comment>
<feature type="non-terminal residue" evidence="2">
    <location>
        <position position="94"/>
    </location>
</feature>
<proteinExistence type="predicted"/>
<feature type="transmembrane region" description="Helical" evidence="1">
    <location>
        <begin position="26"/>
        <end position="48"/>
    </location>
</feature>
<evidence type="ECO:0000256" key="1">
    <source>
        <dbReference type="SAM" id="Phobius"/>
    </source>
</evidence>
<sequence length="94" mass="10316">IPSPVAVDHLTLCCGILAKLDLDFSLVSVSFSALLPFHLFLLLTSLFIAEFSSTMMLTCGALVASFHHFQLVNKHFLQVHSPEPCTPKLPSPYC</sequence>
<name>A0A9J5YG31_SOLCO</name>
<evidence type="ECO:0000313" key="3">
    <source>
        <dbReference type="Proteomes" id="UP000824120"/>
    </source>
</evidence>
<reference evidence="2 3" key="1">
    <citation type="submission" date="2020-09" db="EMBL/GenBank/DDBJ databases">
        <title>De no assembly of potato wild relative species, Solanum commersonii.</title>
        <authorList>
            <person name="Cho K."/>
        </authorList>
    </citation>
    <scope>NUCLEOTIDE SEQUENCE [LARGE SCALE GENOMIC DNA]</scope>
    <source>
        <strain evidence="2">LZ3.2</strain>
        <tissue evidence="2">Leaf</tissue>
    </source>
</reference>
<organism evidence="2 3">
    <name type="scientific">Solanum commersonii</name>
    <name type="common">Commerson's wild potato</name>
    <name type="synonym">Commerson's nightshade</name>
    <dbReference type="NCBI Taxonomy" id="4109"/>
    <lineage>
        <taxon>Eukaryota</taxon>
        <taxon>Viridiplantae</taxon>
        <taxon>Streptophyta</taxon>
        <taxon>Embryophyta</taxon>
        <taxon>Tracheophyta</taxon>
        <taxon>Spermatophyta</taxon>
        <taxon>Magnoliopsida</taxon>
        <taxon>eudicotyledons</taxon>
        <taxon>Gunneridae</taxon>
        <taxon>Pentapetalae</taxon>
        <taxon>asterids</taxon>
        <taxon>lamiids</taxon>
        <taxon>Solanales</taxon>
        <taxon>Solanaceae</taxon>
        <taxon>Solanoideae</taxon>
        <taxon>Solaneae</taxon>
        <taxon>Solanum</taxon>
    </lineage>
</organism>
<keyword evidence="1" id="KW-0812">Transmembrane</keyword>
<keyword evidence="1" id="KW-0472">Membrane</keyword>